<sequence>MISGSSVTARWLAAGDSGNLDEFDRFMHADVVVHAPAGLSTTGRDEEKQVWRDALASLHGLRHEIQEILADGDTEMARVIVTGTIVGDLGSVTTEATGAGRAFTLDQAIICHLRDGLIAEAWEIADIAALLTAPPRD</sequence>
<dbReference type="PATRIC" id="fig|582680.6.peg.908"/>
<dbReference type="AlphaFoldDB" id="A0A0F0LME4"/>
<keyword evidence="2" id="KW-1185">Reference proteome</keyword>
<protein>
    <submittedName>
        <fullName evidence="1">SnoaL-like polyketide cyclase</fullName>
    </submittedName>
</protein>
<accession>A0A0F0LME4</accession>
<dbReference type="Proteomes" id="UP000033740">
    <property type="component" value="Unassembled WGS sequence"/>
</dbReference>
<gene>
    <name evidence="1" type="ORF">RS86_00883</name>
</gene>
<dbReference type="InterPro" id="IPR032710">
    <property type="entry name" value="NTF2-like_dom_sf"/>
</dbReference>
<proteinExistence type="predicted"/>
<evidence type="ECO:0000313" key="2">
    <source>
        <dbReference type="Proteomes" id="UP000033740"/>
    </source>
</evidence>
<comment type="caution">
    <text evidence="1">The sequence shown here is derived from an EMBL/GenBank/DDBJ whole genome shotgun (WGS) entry which is preliminary data.</text>
</comment>
<name>A0A0F0LME4_9MICO</name>
<dbReference type="Gene3D" id="3.10.450.50">
    <property type="match status" value="1"/>
</dbReference>
<reference evidence="1 2" key="1">
    <citation type="submission" date="2015-02" db="EMBL/GenBank/DDBJ databases">
        <title>Draft genome sequences of ten Microbacterium spp. with emphasis on heavy metal contaminated environments.</title>
        <authorList>
            <person name="Corretto E."/>
        </authorList>
    </citation>
    <scope>NUCLEOTIDE SEQUENCE [LARGE SCALE GENOMIC DNA]</scope>
    <source>
        <strain evidence="1 2">ARN176</strain>
    </source>
</reference>
<dbReference type="Pfam" id="PF07366">
    <property type="entry name" value="SnoaL"/>
    <property type="match status" value="1"/>
</dbReference>
<dbReference type="STRING" id="582680.RS86_00883"/>
<dbReference type="InterPro" id="IPR009959">
    <property type="entry name" value="Cyclase_SnoaL-like"/>
</dbReference>
<dbReference type="SUPFAM" id="SSF54427">
    <property type="entry name" value="NTF2-like"/>
    <property type="match status" value="1"/>
</dbReference>
<dbReference type="EMBL" id="JYIX01000028">
    <property type="protein sequence ID" value="KJL34397.1"/>
    <property type="molecule type" value="Genomic_DNA"/>
</dbReference>
<dbReference type="GO" id="GO:0030638">
    <property type="term" value="P:polyketide metabolic process"/>
    <property type="evidence" value="ECO:0007669"/>
    <property type="project" value="InterPro"/>
</dbReference>
<dbReference type="RefSeq" id="WP_045271015.1">
    <property type="nucleotide sequence ID" value="NZ_JYIX01000028.1"/>
</dbReference>
<evidence type="ECO:0000313" key="1">
    <source>
        <dbReference type="EMBL" id="KJL34397.1"/>
    </source>
</evidence>
<organism evidence="1 2">
    <name type="scientific">Microbacterium azadirachtae</name>
    <dbReference type="NCBI Taxonomy" id="582680"/>
    <lineage>
        <taxon>Bacteria</taxon>
        <taxon>Bacillati</taxon>
        <taxon>Actinomycetota</taxon>
        <taxon>Actinomycetes</taxon>
        <taxon>Micrococcales</taxon>
        <taxon>Microbacteriaceae</taxon>
        <taxon>Microbacterium</taxon>
    </lineage>
</organism>